<reference evidence="4" key="1">
    <citation type="submission" date="2016-10" db="EMBL/GenBank/DDBJ databases">
        <authorList>
            <person name="Varghese N."/>
            <person name="Submissions S."/>
        </authorList>
    </citation>
    <scope>NUCLEOTIDE SEQUENCE [LARGE SCALE GENOMIC DNA]</scope>
    <source>
        <strain evidence="4">DSM 1565</strain>
    </source>
</reference>
<dbReference type="OrthoDB" id="7930051at2"/>
<dbReference type="RefSeq" id="WP_092868846.1">
    <property type="nucleotide sequence ID" value="NZ_FPCH01000003.1"/>
</dbReference>
<dbReference type="SUPFAM" id="SSF55729">
    <property type="entry name" value="Acyl-CoA N-acyltransferases (Nat)"/>
    <property type="match status" value="1"/>
</dbReference>
<evidence type="ECO:0000313" key="3">
    <source>
        <dbReference type="EMBL" id="SFV37843.1"/>
    </source>
</evidence>
<protein>
    <submittedName>
        <fullName evidence="3">Autoinducer synthase</fullName>
    </submittedName>
</protein>
<accession>A0A1I7NT83</accession>
<gene>
    <name evidence="3" type="ORF">SAMN04488557_3366</name>
</gene>
<sequence>MSTPLSFRPRQDTLPPDEGSWHGDAQSFELRVLSKESDVSDATALRLRAYQAIGYDVSSDNGKYTDRFDALPTTVLLGAYDQGRLVGSVRLCFNHPWQTVSSLPCGPYYPALKEVKSKVDGALVEVSRLSIEPGVSNTSYRTTLYAFLVRAALTAAQAAEVSMLLIATRPDWVKFYKYMLGFQPIGEPALYPPGDFKITLLGGSLKQAETRQKLQNRFFKITPEEVASMRVAIQPALAASAVRDDDDKVAVPA</sequence>
<dbReference type="AlphaFoldDB" id="A0A1I7NT83"/>
<evidence type="ECO:0000313" key="4">
    <source>
        <dbReference type="Proteomes" id="UP000199423"/>
    </source>
</evidence>
<dbReference type="InterPro" id="IPR016181">
    <property type="entry name" value="Acyl_CoA_acyltransferase"/>
</dbReference>
<evidence type="ECO:0000256" key="1">
    <source>
        <dbReference type="SAM" id="MobiDB-lite"/>
    </source>
</evidence>
<proteinExistence type="predicted"/>
<dbReference type="InterPro" id="IPR054597">
    <property type="entry name" value="FeeM_cat"/>
</dbReference>
<dbReference type="Proteomes" id="UP000199423">
    <property type="component" value="Unassembled WGS sequence"/>
</dbReference>
<evidence type="ECO:0000259" key="2">
    <source>
        <dbReference type="Pfam" id="PF21926"/>
    </source>
</evidence>
<dbReference type="EMBL" id="FPCH01000003">
    <property type="protein sequence ID" value="SFV37843.1"/>
    <property type="molecule type" value="Genomic_DNA"/>
</dbReference>
<feature type="domain" description="N-acyl amino acid synthase FeeM catalytic core" evidence="2">
    <location>
        <begin position="41"/>
        <end position="201"/>
    </location>
</feature>
<name>A0A1I7NT83_9HYPH</name>
<dbReference type="Pfam" id="PF21926">
    <property type="entry name" value="FeeM"/>
    <property type="match status" value="1"/>
</dbReference>
<keyword evidence="4" id="KW-1185">Reference proteome</keyword>
<feature type="region of interest" description="Disordered" evidence="1">
    <location>
        <begin position="1"/>
        <end position="22"/>
    </location>
</feature>
<organism evidence="3 4">
    <name type="scientific">Hyphomicrobium facile</name>
    <dbReference type="NCBI Taxonomy" id="51670"/>
    <lineage>
        <taxon>Bacteria</taxon>
        <taxon>Pseudomonadati</taxon>
        <taxon>Pseudomonadota</taxon>
        <taxon>Alphaproteobacteria</taxon>
        <taxon>Hyphomicrobiales</taxon>
        <taxon>Hyphomicrobiaceae</taxon>
        <taxon>Hyphomicrobium</taxon>
    </lineage>
</organism>
<dbReference type="STRING" id="51670.SAMN04488557_3366"/>
<dbReference type="Gene3D" id="3.40.630.30">
    <property type="match status" value="1"/>
</dbReference>